<protein>
    <submittedName>
        <fullName evidence="3">ATP-binding protein</fullName>
    </submittedName>
</protein>
<organism evidence="3 4">
    <name type="scientific">Egibacter rhizosphaerae</name>
    <dbReference type="NCBI Taxonomy" id="1670831"/>
    <lineage>
        <taxon>Bacteria</taxon>
        <taxon>Bacillati</taxon>
        <taxon>Actinomycetota</taxon>
        <taxon>Nitriliruptoria</taxon>
        <taxon>Egibacterales</taxon>
        <taxon>Egibacteraceae</taxon>
        <taxon>Egibacter</taxon>
    </lineage>
</organism>
<evidence type="ECO:0000259" key="2">
    <source>
        <dbReference type="Pfam" id="PF13581"/>
    </source>
</evidence>
<accession>A0A411YJG3</accession>
<dbReference type="GO" id="GO:0005524">
    <property type="term" value="F:ATP binding"/>
    <property type="evidence" value="ECO:0007669"/>
    <property type="project" value="UniProtKB-KW"/>
</dbReference>
<dbReference type="OrthoDB" id="3185978at2"/>
<feature type="domain" description="Histidine kinase/HSP90-like ATPase" evidence="2">
    <location>
        <begin position="10"/>
        <end position="144"/>
    </location>
</feature>
<dbReference type="InterPro" id="IPR003594">
    <property type="entry name" value="HATPase_dom"/>
</dbReference>
<evidence type="ECO:0000313" key="4">
    <source>
        <dbReference type="Proteomes" id="UP000291469"/>
    </source>
</evidence>
<dbReference type="EMBL" id="CP036402">
    <property type="protein sequence ID" value="QBI21380.1"/>
    <property type="molecule type" value="Genomic_DNA"/>
</dbReference>
<dbReference type="InterPro" id="IPR036890">
    <property type="entry name" value="HATPase_C_sf"/>
</dbReference>
<dbReference type="KEGG" id="erz:ER308_18615"/>
<evidence type="ECO:0000256" key="1">
    <source>
        <dbReference type="ARBA" id="ARBA00022527"/>
    </source>
</evidence>
<dbReference type="Gene3D" id="3.30.565.10">
    <property type="entry name" value="Histidine kinase-like ATPase, C-terminal domain"/>
    <property type="match status" value="1"/>
</dbReference>
<dbReference type="PANTHER" id="PTHR35526">
    <property type="entry name" value="ANTI-SIGMA-F FACTOR RSBW-RELATED"/>
    <property type="match status" value="1"/>
</dbReference>
<dbReference type="Pfam" id="PF13581">
    <property type="entry name" value="HATPase_c_2"/>
    <property type="match status" value="1"/>
</dbReference>
<dbReference type="AlphaFoldDB" id="A0A411YJG3"/>
<dbReference type="PANTHER" id="PTHR35526:SF3">
    <property type="entry name" value="ANTI-SIGMA-F FACTOR RSBW"/>
    <property type="match status" value="1"/>
</dbReference>
<keyword evidence="4" id="KW-1185">Reference proteome</keyword>
<dbReference type="CDD" id="cd16936">
    <property type="entry name" value="HATPase_RsbW-like"/>
    <property type="match status" value="1"/>
</dbReference>
<keyword evidence="1" id="KW-0418">Kinase</keyword>
<name>A0A411YJG3_9ACTN</name>
<dbReference type="RefSeq" id="WP_131156373.1">
    <property type="nucleotide sequence ID" value="NZ_CP036402.1"/>
</dbReference>
<keyword evidence="1" id="KW-0723">Serine/threonine-protein kinase</keyword>
<sequence>MQLHVQLTLPREARYVPAIRGVAACLLAEVEAPDDAIDDIKLALSEACGNVVVHATGVDSYSVALTVRPDSCEVEVVDLGPGFVEPEVGMTSEAGMASATWMMSEADALDLQAEHGRGIGLIRALVDDLEFIRDDEATRVRLVKHWPGVGLASREPLRTGAAVASATEGAPLPG</sequence>
<proteinExistence type="predicted"/>
<dbReference type="Proteomes" id="UP000291469">
    <property type="component" value="Chromosome"/>
</dbReference>
<keyword evidence="3" id="KW-0547">Nucleotide-binding</keyword>
<evidence type="ECO:0000313" key="3">
    <source>
        <dbReference type="EMBL" id="QBI21380.1"/>
    </source>
</evidence>
<keyword evidence="3" id="KW-0067">ATP-binding</keyword>
<keyword evidence="1" id="KW-0808">Transferase</keyword>
<reference evidence="3 4" key="1">
    <citation type="submission" date="2019-01" db="EMBL/GenBank/DDBJ databases">
        <title>Egibacter rhizosphaerae EGI 80759T.</title>
        <authorList>
            <person name="Chen D.-D."/>
            <person name="Tian Y."/>
            <person name="Jiao J.-Y."/>
            <person name="Zhang X.-T."/>
            <person name="Zhang Y.-G."/>
            <person name="Zhang Y."/>
            <person name="Xiao M."/>
            <person name="Shu W.-S."/>
            <person name="Li W.-J."/>
        </authorList>
    </citation>
    <scope>NUCLEOTIDE SEQUENCE [LARGE SCALE GENOMIC DNA]</scope>
    <source>
        <strain evidence="3 4">EGI 80759</strain>
    </source>
</reference>
<gene>
    <name evidence="3" type="ORF">ER308_18615</name>
</gene>
<dbReference type="InterPro" id="IPR050267">
    <property type="entry name" value="Anti-sigma-factor_SerPK"/>
</dbReference>
<dbReference type="GO" id="GO:0004674">
    <property type="term" value="F:protein serine/threonine kinase activity"/>
    <property type="evidence" value="ECO:0007669"/>
    <property type="project" value="UniProtKB-KW"/>
</dbReference>